<gene>
    <name evidence="1" type="ORF">MFUM_1242</name>
</gene>
<name>A0ABN8XHD9_9BACT</name>
<reference evidence="1" key="1">
    <citation type="submission" date="2023-03" db="EMBL/GenBank/DDBJ databases">
        <authorList>
            <person name="Cremers G."/>
            <person name="Picone N."/>
        </authorList>
    </citation>
    <scope>NUCLEOTIDE SEQUENCE</scope>
    <source>
        <strain evidence="1">Sample_alias</strain>
    </source>
</reference>
<sequence length="64" mass="7592">MLKIVPWCFEWLAIEINLSILARQNYCLEIKKFLTINCSRMAYQAKTYSLWTRATQALKVHEVV</sequence>
<organism evidence="1 2">
    <name type="scientific">Candidatus Methylacidiphilum fumarolicum</name>
    <dbReference type="NCBI Taxonomy" id="591154"/>
    <lineage>
        <taxon>Bacteria</taxon>
        <taxon>Pseudomonadati</taxon>
        <taxon>Verrucomicrobiota</taxon>
        <taxon>Methylacidiphilae</taxon>
        <taxon>Methylacidiphilales</taxon>
        <taxon>Methylacidiphilaceae</taxon>
        <taxon>Methylacidiphilum (ex Ratnadevi et al. 2023)</taxon>
    </lineage>
</organism>
<evidence type="ECO:0000313" key="2">
    <source>
        <dbReference type="Proteomes" id="UP001161497"/>
    </source>
</evidence>
<evidence type="ECO:0000313" key="1">
    <source>
        <dbReference type="EMBL" id="CAI9085598.1"/>
    </source>
</evidence>
<dbReference type="EMBL" id="OX458932">
    <property type="protein sequence ID" value="CAI9085598.1"/>
    <property type="molecule type" value="Genomic_DNA"/>
</dbReference>
<dbReference type="Proteomes" id="UP001161497">
    <property type="component" value="Chromosome"/>
</dbReference>
<dbReference type="RefSeq" id="WP_009058699.1">
    <property type="nucleotide sequence ID" value="NZ_JAHXRZ010000008.1"/>
</dbReference>
<protein>
    <submittedName>
        <fullName evidence="1">Uncharacterized protein</fullName>
    </submittedName>
</protein>
<proteinExistence type="predicted"/>
<keyword evidence="2" id="KW-1185">Reference proteome</keyword>
<accession>A0ABN8XHD9</accession>